<evidence type="ECO:0000313" key="1">
    <source>
        <dbReference type="EMBL" id="CDF39713.1"/>
    </source>
</evidence>
<dbReference type="AlphaFoldDB" id="R7QPK7"/>
<dbReference type="Proteomes" id="UP000012073">
    <property type="component" value="Unassembled WGS sequence"/>
</dbReference>
<dbReference type="GeneID" id="17317739"/>
<accession>R7QPK7</accession>
<protein>
    <submittedName>
        <fullName evidence="1">Uncharacterized protein</fullName>
    </submittedName>
</protein>
<sequence length="112" mass="12153">MISCVSDACLDANTLRVTDFSLESFVRPPRQVLKFEVQAKAYDQDSQSAGDCDATTKVQATLFILVNKALNKDSNRVEAAIKEAAIKATEGNGFVCEATLRRIASQILINGL</sequence>
<organism evidence="1 2">
    <name type="scientific">Chondrus crispus</name>
    <name type="common">Carrageen Irish moss</name>
    <name type="synonym">Polymorpha crispa</name>
    <dbReference type="NCBI Taxonomy" id="2769"/>
    <lineage>
        <taxon>Eukaryota</taxon>
        <taxon>Rhodophyta</taxon>
        <taxon>Florideophyceae</taxon>
        <taxon>Rhodymeniophycidae</taxon>
        <taxon>Gigartinales</taxon>
        <taxon>Gigartinaceae</taxon>
        <taxon>Chondrus</taxon>
    </lineage>
</organism>
<dbReference type="Gramene" id="CDF39713">
    <property type="protein sequence ID" value="CDF39713"/>
    <property type="gene ID" value="CHC_T00006759001"/>
</dbReference>
<name>R7QPK7_CHOCR</name>
<dbReference type="KEGG" id="ccp:CHC_T00006759001"/>
<evidence type="ECO:0000313" key="2">
    <source>
        <dbReference type="Proteomes" id="UP000012073"/>
    </source>
</evidence>
<dbReference type="RefSeq" id="XP_005710007.1">
    <property type="nucleotide sequence ID" value="XM_005709950.1"/>
</dbReference>
<reference evidence="2" key="1">
    <citation type="journal article" date="2013" name="Proc. Natl. Acad. Sci. U.S.A.">
        <title>Genome structure and metabolic features in the red seaweed Chondrus crispus shed light on evolution of the Archaeplastida.</title>
        <authorList>
            <person name="Collen J."/>
            <person name="Porcel B."/>
            <person name="Carre W."/>
            <person name="Ball S.G."/>
            <person name="Chaparro C."/>
            <person name="Tonon T."/>
            <person name="Barbeyron T."/>
            <person name="Michel G."/>
            <person name="Noel B."/>
            <person name="Valentin K."/>
            <person name="Elias M."/>
            <person name="Artiguenave F."/>
            <person name="Arun A."/>
            <person name="Aury J.M."/>
            <person name="Barbosa-Neto J.F."/>
            <person name="Bothwell J.H."/>
            <person name="Bouget F.Y."/>
            <person name="Brillet L."/>
            <person name="Cabello-Hurtado F."/>
            <person name="Capella-Gutierrez S."/>
            <person name="Charrier B."/>
            <person name="Cladiere L."/>
            <person name="Cock J.M."/>
            <person name="Coelho S.M."/>
            <person name="Colleoni C."/>
            <person name="Czjzek M."/>
            <person name="Da Silva C."/>
            <person name="Delage L."/>
            <person name="Denoeud F."/>
            <person name="Deschamps P."/>
            <person name="Dittami S.M."/>
            <person name="Gabaldon T."/>
            <person name="Gachon C.M."/>
            <person name="Groisillier A."/>
            <person name="Herve C."/>
            <person name="Jabbari K."/>
            <person name="Katinka M."/>
            <person name="Kloareg B."/>
            <person name="Kowalczyk N."/>
            <person name="Labadie K."/>
            <person name="Leblanc C."/>
            <person name="Lopez P.J."/>
            <person name="McLachlan D.H."/>
            <person name="Meslet-Cladiere L."/>
            <person name="Moustafa A."/>
            <person name="Nehr Z."/>
            <person name="Nyvall Collen P."/>
            <person name="Panaud O."/>
            <person name="Partensky F."/>
            <person name="Poulain J."/>
            <person name="Rensing S.A."/>
            <person name="Rousvoal S."/>
            <person name="Samson G."/>
            <person name="Symeonidi A."/>
            <person name="Weissenbach J."/>
            <person name="Zambounis A."/>
            <person name="Wincker P."/>
            <person name="Boyen C."/>
        </authorList>
    </citation>
    <scope>NUCLEOTIDE SEQUENCE [LARGE SCALE GENOMIC DNA]</scope>
    <source>
        <strain evidence="2">cv. Stackhouse</strain>
    </source>
</reference>
<dbReference type="EMBL" id="HG002070">
    <property type="protein sequence ID" value="CDF39713.1"/>
    <property type="molecule type" value="Genomic_DNA"/>
</dbReference>
<proteinExistence type="predicted"/>
<gene>
    <name evidence="1" type="ORF">CHC_T00006759001</name>
</gene>
<keyword evidence="2" id="KW-1185">Reference proteome</keyword>